<dbReference type="Proteomes" id="UP000031572">
    <property type="component" value="Unassembled WGS sequence"/>
</dbReference>
<proteinExistence type="predicted"/>
<protein>
    <submittedName>
        <fullName evidence="1">Uncharacterized protein</fullName>
    </submittedName>
</protein>
<name>A0A0C2BPI0_9BURK</name>
<sequence length="135" mass="13985">MLAPLHASATAGGMRAMGEAELSAVSARGLTNDLLHPFNVPAGGNKVIGTLSSSLEKGLRFFDVETTLTNVSYDPVRAKTFLNADGSITQILPSSIGEVRFDDIRVKGAAPGASFGSISIRAVDLTGTSLILAPR</sequence>
<organism evidence="1 2">
    <name type="scientific">Noviherbaspirillum autotrophicum</name>
    <dbReference type="NCBI Taxonomy" id="709839"/>
    <lineage>
        <taxon>Bacteria</taxon>
        <taxon>Pseudomonadati</taxon>
        <taxon>Pseudomonadota</taxon>
        <taxon>Betaproteobacteria</taxon>
        <taxon>Burkholderiales</taxon>
        <taxon>Oxalobacteraceae</taxon>
        <taxon>Noviherbaspirillum</taxon>
    </lineage>
</organism>
<dbReference type="EMBL" id="JWJG01000028">
    <property type="protein sequence ID" value="KIF79926.1"/>
    <property type="molecule type" value="Genomic_DNA"/>
</dbReference>
<keyword evidence="2" id="KW-1185">Reference proteome</keyword>
<evidence type="ECO:0000313" key="2">
    <source>
        <dbReference type="Proteomes" id="UP000031572"/>
    </source>
</evidence>
<evidence type="ECO:0000313" key="1">
    <source>
        <dbReference type="EMBL" id="KIF79926.1"/>
    </source>
</evidence>
<comment type="caution">
    <text evidence="1">The sequence shown here is derived from an EMBL/GenBank/DDBJ whole genome shotgun (WGS) entry which is preliminary data.</text>
</comment>
<gene>
    <name evidence="1" type="ORF">TSA66_02300</name>
</gene>
<dbReference type="AlphaFoldDB" id="A0A0C2BPI0"/>
<accession>A0A0C2BPI0</accession>
<reference evidence="1 2" key="1">
    <citation type="submission" date="2014-12" db="EMBL/GenBank/DDBJ databases">
        <title>Denitrispirillum autotrophicum gen. nov., sp. nov., Denitrifying, Facultatively Autotrophic Bacteria Isolated from Rice Paddy Soil.</title>
        <authorList>
            <person name="Ishii S."/>
            <person name="Ashida N."/>
            <person name="Ohno H."/>
            <person name="Otsuka S."/>
            <person name="Yokota A."/>
            <person name="Senoo K."/>
        </authorList>
    </citation>
    <scope>NUCLEOTIDE SEQUENCE [LARGE SCALE GENOMIC DNA]</scope>
    <source>
        <strain evidence="1 2">TSA66</strain>
    </source>
</reference>